<organism evidence="2">
    <name type="scientific">freshwater metagenome</name>
    <dbReference type="NCBI Taxonomy" id="449393"/>
    <lineage>
        <taxon>unclassified sequences</taxon>
        <taxon>metagenomes</taxon>
        <taxon>ecological metagenomes</taxon>
    </lineage>
</organism>
<dbReference type="PROSITE" id="PS51257">
    <property type="entry name" value="PROKAR_LIPOPROTEIN"/>
    <property type="match status" value="1"/>
</dbReference>
<evidence type="ECO:0000313" key="2">
    <source>
        <dbReference type="EMBL" id="CAB4693161.1"/>
    </source>
</evidence>
<gene>
    <name evidence="2" type="ORF">UFOPK2399_00860</name>
</gene>
<feature type="coiled-coil region" evidence="1">
    <location>
        <begin position="88"/>
        <end position="115"/>
    </location>
</feature>
<protein>
    <submittedName>
        <fullName evidence="2">Unannotated protein</fullName>
    </submittedName>
</protein>
<dbReference type="AlphaFoldDB" id="A0A6J6P1U0"/>
<evidence type="ECO:0000256" key="1">
    <source>
        <dbReference type="SAM" id="Coils"/>
    </source>
</evidence>
<reference evidence="2" key="1">
    <citation type="submission" date="2020-05" db="EMBL/GenBank/DDBJ databases">
        <authorList>
            <person name="Chiriac C."/>
            <person name="Salcher M."/>
            <person name="Ghai R."/>
            <person name="Kavagutti S V."/>
        </authorList>
    </citation>
    <scope>NUCLEOTIDE SEQUENCE</scope>
</reference>
<accession>A0A6J6P1U0</accession>
<sequence>MGRRLTAVVGLATVTISCVLAAGVEARPVHHAALQPQTLMRYRTTRAMEILGFVCRDLRQGQVTISRYETETIDGILRSAAHVPGHGLKRLRAELNEAIALNRQAQEKIAAKDADGALDIERIAISKVGHVLDVLRREK</sequence>
<dbReference type="EMBL" id="CAEZXP010000001">
    <property type="protein sequence ID" value="CAB4693161.1"/>
    <property type="molecule type" value="Genomic_DNA"/>
</dbReference>
<keyword evidence="1" id="KW-0175">Coiled coil</keyword>
<proteinExistence type="predicted"/>
<name>A0A6J6P1U0_9ZZZZ</name>